<dbReference type="CDD" id="cd01948">
    <property type="entry name" value="EAL"/>
    <property type="match status" value="1"/>
</dbReference>
<keyword evidence="2" id="KW-1133">Transmembrane helix</keyword>
<name>A0A1I1GCQ9_9ACTN</name>
<feature type="domain" description="HAMP" evidence="5">
    <location>
        <begin position="333"/>
        <end position="384"/>
    </location>
</feature>
<dbReference type="InterPro" id="IPR035919">
    <property type="entry name" value="EAL_sf"/>
</dbReference>
<dbReference type="STRING" id="1225127.SAMN05661030_0084"/>
<keyword evidence="8" id="KW-1185">Reference proteome</keyword>
<dbReference type="Pfam" id="PF00672">
    <property type="entry name" value="HAMP"/>
    <property type="match status" value="1"/>
</dbReference>
<dbReference type="InterPro" id="IPR000160">
    <property type="entry name" value="GGDEF_dom"/>
</dbReference>
<feature type="chain" id="PRO_5038792801" evidence="3">
    <location>
        <begin position="26"/>
        <end position="873"/>
    </location>
</feature>
<evidence type="ECO:0000313" key="8">
    <source>
        <dbReference type="Proteomes" id="UP000199022"/>
    </source>
</evidence>
<dbReference type="SUPFAM" id="SSF141868">
    <property type="entry name" value="EAL domain-like"/>
    <property type="match status" value="1"/>
</dbReference>
<gene>
    <name evidence="7" type="ORF">SAMN05661030_0084</name>
</gene>
<evidence type="ECO:0000259" key="6">
    <source>
        <dbReference type="PROSITE" id="PS50887"/>
    </source>
</evidence>
<dbReference type="GO" id="GO:0016020">
    <property type="term" value="C:membrane"/>
    <property type="evidence" value="ECO:0007669"/>
    <property type="project" value="InterPro"/>
</dbReference>
<keyword evidence="3" id="KW-0732">Signal</keyword>
<evidence type="ECO:0000313" key="7">
    <source>
        <dbReference type="EMBL" id="SFC09321.1"/>
    </source>
</evidence>
<dbReference type="PANTHER" id="PTHR44757:SF2">
    <property type="entry name" value="BIOFILM ARCHITECTURE MAINTENANCE PROTEIN MBAA"/>
    <property type="match status" value="1"/>
</dbReference>
<feature type="domain" description="EAL" evidence="4">
    <location>
        <begin position="613"/>
        <end position="866"/>
    </location>
</feature>
<keyword evidence="2" id="KW-0472">Membrane</keyword>
<dbReference type="Gene3D" id="6.10.340.10">
    <property type="match status" value="1"/>
</dbReference>
<evidence type="ECO:0000259" key="5">
    <source>
        <dbReference type="PROSITE" id="PS50885"/>
    </source>
</evidence>
<dbReference type="PROSITE" id="PS50883">
    <property type="entry name" value="EAL"/>
    <property type="match status" value="1"/>
</dbReference>
<keyword evidence="1" id="KW-0812">Transmembrane</keyword>
<dbReference type="Pfam" id="PF00990">
    <property type="entry name" value="GGDEF"/>
    <property type="match status" value="1"/>
</dbReference>
<dbReference type="InterPro" id="IPR052155">
    <property type="entry name" value="Biofilm_reg_signaling"/>
</dbReference>
<reference evidence="8" key="1">
    <citation type="submission" date="2016-10" db="EMBL/GenBank/DDBJ databases">
        <authorList>
            <person name="Varghese N."/>
            <person name="Submissions S."/>
        </authorList>
    </citation>
    <scope>NUCLEOTIDE SEQUENCE [LARGE SCALE GENOMIC DNA]</scope>
    <source>
        <strain evidence="8">DSM 45962</strain>
    </source>
</reference>
<dbReference type="PROSITE" id="PS50885">
    <property type="entry name" value="HAMP"/>
    <property type="match status" value="1"/>
</dbReference>
<sequence length="873" mass="89131">MHLAALVLVPLLGVAAFATFLVARAGADAGAAAEADRAVRSAAALATAAGAVDREVLPMLTAAALRDPATAQSLGVPAAFADAALDSARTGLAAARAATDAALAAAGAGAGPAARDAEQGVAALRAGIDAPGQDLDSLADAYYGMGDVADALARASQAAVSTAVDTDLSAATVAAVADVDLVARYVQASSRQLPQFLGRTFAGSTGLSTGDSWPQAQADYTAAALGLSGLRAPALVQAWAQLQATGAARSLAAVVDTAPADPAPLPLLSITGLITAADERSTGADGLLAVAVADAVDAAGADRAAADSERTATVVAGGLVALLAVGAAWRLGRTVTRSLAAVAGQAAQVSRGSLVAVPVTGPREVRTVSGALDDAVASLRRIQDQAAAVARGDLDSPTLSQSLPGPLGEVVHDSVQQLVRSVQLRDRLQSELAHQAAHDPLTGLPNRAQALQLVDAALARGQRAGTMVGVLFVDLDGFKAVNDRAGHAAGDAVLRQVAARLAAGVRAGDTVCRLGGDEFVALVEPVDDVRALVALAERLVAAVAEDVLVPHANGSEVAVHVGASIGVAFSQDGQLVGETLIAQADAAAYLAKARGKGRAELFDDELRTRMAARRDLDAQLREALAGGRLRLVYQPVVEVVSGEVAGWEALVRWDHDGRSVPPAEFIPVAEDSDLICDLDAWVLREACTQLSAWRASRGDVDGGPTMSVNLSGRHLADPRVVDHVRHALEVAELPAGLLVLEVTETVLVDSPVAMEHLARLRGLGVGIAIDDFGTGYTSIGQLGAMPVDTLKIDRSFVASEDPAQRSLVTLMIQTAHILGLGVVAEGVERVSQLDDLRDDRCDRAQGYLMDRPLEPADAFTRYGAVLSPSAGVS</sequence>
<dbReference type="AlphaFoldDB" id="A0A1I1GCQ9"/>
<feature type="signal peptide" evidence="3">
    <location>
        <begin position="1"/>
        <end position="25"/>
    </location>
</feature>
<evidence type="ECO:0000256" key="2">
    <source>
        <dbReference type="ARBA" id="ARBA00022989"/>
    </source>
</evidence>
<protein>
    <submittedName>
        <fullName evidence="7">Diguanylate cyclase (GGDEF) domain-containing protein</fullName>
    </submittedName>
</protein>
<dbReference type="PROSITE" id="PS50887">
    <property type="entry name" value="GGDEF"/>
    <property type="match status" value="1"/>
</dbReference>
<dbReference type="InterPro" id="IPR001633">
    <property type="entry name" value="EAL_dom"/>
</dbReference>
<evidence type="ECO:0000256" key="3">
    <source>
        <dbReference type="SAM" id="SignalP"/>
    </source>
</evidence>
<dbReference type="Pfam" id="PF00563">
    <property type="entry name" value="EAL"/>
    <property type="match status" value="1"/>
</dbReference>
<dbReference type="SMART" id="SM00267">
    <property type="entry name" value="GGDEF"/>
    <property type="match status" value="1"/>
</dbReference>
<dbReference type="InterPro" id="IPR029787">
    <property type="entry name" value="Nucleotide_cyclase"/>
</dbReference>
<dbReference type="NCBIfam" id="TIGR00254">
    <property type="entry name" value="GGDEF"/>
    <property type="match status" value="1"/>
</dbReference>
<evidence type="ECO:0000259" key="4">
    <source>
        <dbReference type="PROSITE" id="PS50883"/>
    </source>
</evidence>
<dbReference type="InterPro" id="IPR043128">
    <property type="entry name" value="Rev_trsase/Diguanyl_cyclase"/>
</dbReference>
<proteinExistence type="predicted"/>
<dbReference type="GO" id="GO:0007165">
    <property type="term" value="P:signal transduction"/>
    <property type="evidence" value="ECO:0007669"/>
    <property type="project" value="InterPro"/>
</dbReference>
<dbReference type="CDD" id="cd01949">
    <property type="entry name" value="GGDEF"/>
    <property type="match status" value="1"/>
</dbReference>
<dbReference type="Gene3D" id="3.30.70.270">
    <property type="match status" value="1"/>
</dbReference>
<organism evidence="7 8">
    <name type="scientific">Klenkia taihuensis</name>
    <dbReference type="NCBI Taxonomy" id="1225127"/>
    <lineage>
        <taxon>Bacteria</taxon>
        <taxon>Bacillati</taxon>
        <taxon>Actinomycetota</taxon>
        <taxon>Actinomycetes</taxon>
        <taxon>Geodermatophilales</taxon>
        <taxon>Geodermatophilaceae</taxon>
        <taxon>Klenkia</taxon>
    </lineage>
</organism>
<dbReference type="SUPFAM" id="SSF55073">
    <property type="entry name" value="Nucleotide cyclase"/>
    <property type="match status" value="1"/>
</dbReference>
<dbReference type="SMART" id="SM00052">
    <property type="entry name" value="EAL"/>
    <property type="match status" value="1"/>
</dbReference>
<feature type="domain" description="GGDEF" evidence="6">
    <location>
        <begin position="466"/>
        <end position="604"/>
    </location>
</feature>
<dbReference type="PANTHER" id="PTHR44757">
    <property type="entry name" value="DIGUANYLATE CYCLASE DGCP"/>
    <property type="match status" value="1"/>
</dbReference>
<dbReference type="Proteomes" id="UP000199022">
    <property type="component" value="Unassembled WGS sequence"/>
</dbReference>
<dbReference type="InterPro" id="IPR003660">
    <property type="entry name" value="HAMP_dom"/>
</dbReference>
<accession>A0A1I1GCQ9</accession>
<dbReference type="EMBL" id="FOMD01000001">
    <property type="protein sequence ID" value="SFC09321.1"/>
    <property type="molecule type" value="Genomic_DNA"/>
</dbReference>
<dbReference type="Gene3D" id="3.20.20.450">
    <property type="entry name" value="EAL domain"/>
    <property type="match status" value="1"/>
</dbReference>
<evidence type="ECO:0000256" key="1">
    <source>
        <dbReference type="ARBA" id="ARBA00022692"/>
    </source>
</evidence>